<organism evidence="2 3">
    <name type="scientific">Coilia grayii</name>
    <name type="common">Gray's grenadier anchovy</name>
    <dbReference type="NCBI Taxonomy" id="363190"/>
    <lineage>
        <taxon>Eukaryota</taxon>
        <taxon>Metazoa</taxon>
        <taxon>Chordata</taxon>
        <taxon>Craniata</taxon>
        <taxon>Vertebrata</taxon>
        <taxon>Euteleostomi</taxon>
        <taxon>Actinopterygii</taxon>
        <taxon>Neopterygii</taxon>
        <taxon>Teleostei</taxon>
        <taxon>Clupei</taxon>
        <taxon>Clupeiformes</taxon>
        <taxon>Clupeoidei</taxon>
        <taxon>Engraulidae</taxon>
        <taxon>Coilinae</taxon>
        <taxon>Coilia</taxon>
    </lineage>
</organism>
<protein>
    <recommendedName>
        <fullName evidence="1">SCAN box domain-containing protein</fullName>
    </recommendedName>
</protein>
<feature type="domain" description="SCAN box" evidence="1">
    <location>
        <begin position="153"/>
        <end position="231"/>
    </location>
</feature>
<sequence length="255" mass="28881">MTTHQDLEDLVGLFSGLQTQEHPPQMEQLLRLLVEAQKAQQETTATLVEQQARANQLKEQELRQTQPKIKAGNFVAKLGVDDDEVVAYLHAFEATAAREGWPKAQWVGLLAPFLAGEALKAYQDVESTIGEDYDRLKEEIRSRYGLTKFSLAQHFHNWNFQSGISPRSQLHELARITKRWLAPDMNSAGEIVEMVIMDRYLRALPYEAKKVISQQKVTTAMQLVEAVEQYQAASDMLQTCTAFTERAINSHSLHG</sequence>
<dbReference type="SUPFAM" id="SSF47353">
    <property type="entry name" value="Retrovirus capsid dimerization domain-like"/>
    <property type="match status" value="1"/>
</dbReference>
<reference evidence="2 3" key="1">
    <citation type="submission" date="2024-09" db="EMBL/GenBank/DDBJ databases">
        <title>A chromosome-level genome assembly of Gray's grenadier anchovy, Coilia grayii.</title>
        <authorList>
            <person name="Fu Z."/>
        </authorList>
    </citation>
    <scope>NUCLEOTIDE SEQUENCE [LARGE SCALE GENOMIC DNA]</scope>
    <source>
        <strain evidence="2">G4</strain>
        <tissue evidence="2">Muscle</tissue>
    </source>
</reference>
<dbReference type="EMBL" id="JBHFQA010000004">
    <property type="protein sequence ID" value="KAL2099498.1"/>
    <property type="molecule type" value="Genomic_DNA"/>
</dbReference>
<dbReference type="PANTHER" id="PTHR46888">
    <property type="entry name" value="ZINC KNUCKLE DOMAINCONTAINING PROTEIN-RELATED"/>
    <property type="match status" value="1"/>
</dbReference>
<dbReference type="AlphaFoldDB" id="A0ABD1KKW3"/>
<dbReference type="PANTHER" id="PTHR46888:SF15">
    <property type="entry name" value="ZINC FINGER AND SCAN DOMAIN-CONTAINING PROTEIN 12-LIKE"/>
    <property type="match status" value="1"/>
</dbReference>
<dbReference type="Gene3D" id="1.10.4020.10">
    <property type="entry name" value="DNA breaking-rejoining enzymes"/>
    <property type="match status" value="1"/>
</dbReference>
<keyword evidence="3" id="KW-1185">Reference proteome</keyword>
<gene>
    <name evidence="2" type="ORF">ACEWY4_003892</name>
</gene>
<proteinExistence type="predicted"/>
<comment type="caution">
    <text evidence="2">The sequence shown here is derived from an EMBL/GenBank/DDBJ whole genome shotgun (WGS) entry which is preliminary data.</text>
</comment>
<accession>A0ABD1KKW3</accession>
<dbReference type="PROSITE" id="PS50804">
    <property type="entry name" value="SCAN_BOX"/>
    <property type="match status" value="1"/>
</dbReference>
<dbReference type="Proteomes" id="UP001591681">
    <property type="component" value="Unassembled WGS sequence"/>
</dbReference>
<evidence type="ECO:0000313" key="2">
    <source>
        <dbReference type="EMBL" id="KAL2099498.1"/>
    </source>
</evidence>
<dbReference type="Pfam" id="PF02023">
    <property type="entry name" value="SCAN"/>
    <property type="match status" value="1"/>
</dbReference>
<name>A0ABD1KKW3_9TELE</name>
<dbReference type="InterPro" id="IPR038269">
    <property type="entry name" value="SCAN_sf"/>
</dbReference>
<evidence type="ECO:0000259" key="1">
    <source>
        <dbReference type="PROSITE" id="PS50804"/>
    </source>
</evidence>
<dbReference type="InterPro" id="IPR003309">
    <property type="entry name" value="SCAN_dom"/>
</dbReference>
<evidence type="ECO:0000313" key="3">
    <source>
        <dbReference type="Proteomes" id="UP001591681"/>
    </source>
</evidence>